<dbReference type="Gene3D" id="3.40.50.720">
    <property type="entry name" value="NAD(P)-binding Rossmann-like Domain"/>
    <property type="match status" value="1"/>
</dbReference>
<dbReference type="Pfam" id="PF01370">
    <property type="entry name" value="Epimerase"/>
    <property type="match status" value="1"/>
</dbReference>
<evidence type="ECO:0000256" key="3">
    <source>
        <dbReference type="ARBA" id="ARBA00023235"/>
    </source>
</evidence>
<reference evidence="5" key="1">
    <citation type="journal article" date="2016" name="Nat. Genet.">
        <title>A high-quality carrot genome assembly provides new insights into carotenoid accumulation and asterid genome evolution.</title>
        <authorList>
            <person name="Iorizzo M."/>
            <person name="Ellison S."/>
            <person name="Senalik D."/>
            <person name="Zeng P."/>
            <person name="Satapoomin P."/>
            <person name="Huang J."/>
            <person name="Bowman M."/>
            <person name="Iovene M."/>
            <person name="Sanseverino W."/>
            <person name="Cavagnaro P."/>
            <person name="Yildiz M."/>
            <person name="Macko-Podgorni A."/>
            <person name="Moranska E."/>
            <person name="Grzebelus E."/>
            <person name="Grzebelus D."/>
            <person name="Ashrafi H."/>
            <person name="Zheng Z."/>
            <person name="Cheng S."/>
            <person name="Spooner D."/>
            <person name="Van Deynze A."/>
            <person name="Simon P."/>
        </authorList>
    </citation>
    <scope>NUCLEOTIDE SEQUENCE</scope>
    <source>
        <tissue evidence="5">Leaf</tissue>
    </source>
</reference>
<name>A0AAF1BBZ7_DAUCS</name>
<dbReference type="GO" id="GO:0016853">
    <property type="term" value="F:isomerase activity"/>
    <property type="evidence" value="ECO:0007669"/>
    <property type="project" value="UniProtKB-KW"/>
</dbReference>
<evidence type="ECO:0000313" key="5">
    <source>
        <dbReference type="EMBL" id="WOH10686.1"/>
    </source>
</evidence>
<accession>A0AAF1BBZ7</accession>
<dbReference type="Proteomes" id="UP000077755">
    <property type="component" value="Chromosome 7"/>
</dbReference>
<dbReference type="SUPFAM" id="SSF51735">
    <property type="entry name" value="NAD(P)-binding Rossmann-fold domains"/>
    <property type="match status" value="1"/>
</dbReference>
<dbReference type="CDD" id="cd05266">
    <property type="entry name" value="SDR_a4"/>
    <property type="match status" value="1"/>
</dbReference>
<protein>
    <recommendedName>
        <fullName evidence="4">NAD-dependent epimerase/dehydratase domain-containing protein</fullName>
    </recommendedName>
</protein>
<keyword evidence="3" id="KW-0413">Isomerase</keyword>
<dbReference type="InterPro" id="IPR036291">
    <property type="entry name" value="NAD(P)-bd_dom_sf"/>
</dbReference>
<organism evidence="5 6">
    <name type="scientific">Daucus carota subsp. sativus</name>
    <name type="common">Carrot</name>
    <dbReference type="NCBI Taxonomy" id="79200"/>
    <lineage>
        <taxon>Eukaryota</taxon>
        <taxon>Viridiplantae</taxon>
        <taxon>Streptophyta</taxon>
        <taxon>Embryophyta</taxon>
        <taxon>Tracheophyta</taxon>
        <taxon>Spermatophyta</taxon>
        <taxon>Magnoliopsida</taxon>
        <taxon>eudicotyledons</taxon>
        <taxon>Gunneridae</taxon>
        <taxon>Pentapetalae</taxon>
        <taxon>asterids</taxon>
        <taxon>campanulids</taxon>
        <taxon>Apiales</taxon>
        <taxon>Apiaceae</taxon>
        <taxon>Apioideae</taxon>
        <taxon>Scandiceae</taxon>
        <taxon>Daucinae</taxon>
        <taxon>Daucus</taxon>
        <taxon>Daucus sect. Daucus</taxon>
    </lineage>
</organism>
<keyword evidence="2" id="KW-0520">NAD</keyword>
<comment type="similarity">
    <text evidence="1">Belongs to the NAD(P)-dependent epimerase/dehydratase family.</text>
</comment>
<evidence type="ECO:0000256" key="1">
    <source>
        <dbReference type="ARBA" id="ARBA00007637"/>
    </source>
</evidence>
<evidence type="ECO:0000256" key="2">
    <source>
        <dbReference type="ARBA" id="ARBA00023027"/>
    </source>
</evidence>
<gene>
    <name evidence="5" type="ORF">DCAR_0730156</name>
</gene>
<proteinExistence type="inferred from homology"/>
<dbReference type="KEGG" id="dcr:108193776"/>
<evidence type="ECO:0000313" key="6">
    <source>
        <dbReference type="Proteomes" id="UP000077755"/>
    </source>
</evidence>
<evidence type="ECO:0000259" key="4">
    <source>
        <dbReference type="Pfam" id="PF01370"/>
    </source>
</evidence>
<dbReference type="EMBL" id="CP093349">
    <property type="protein sequence ID" value="WOH10686.1"/>
    <property type="molecule type" value="Genomic_DNA"/>
</dbReference>
<sequence length="363" mass="40678">MEISHRYPAAPLRPINVPGRCSAYMSVNFNNYKASPSSTNTNLQYDVASSESQSFKNRFFILGMGYVGKFFAQELLNKEWIVSGTCTSNAKKLKLEEMGFNVHKFNANEPELEVLDDLSHHTHLLVSVPPVEGIGDPLLQHDELLKRRLVDGNLRWLCYLSSTSVYGNCGGAWVDEDYPVSSTSGSAKAKARLAAEEGWLQFGSQLGLETKIFRLGGIYGPGRSAIDTILKQKQLSEVQRLRSFSRYTSRVHISDICQALHASIQKPSTVSIFNIVDDDPTPREEVFMYGQSLVEKKWPGHTRQLASHERVELSYSKVNVRGDKRVSNARMKKELGVQLQHPSYRSGLQSILEHLDPSMNTPG</sequence>
<dbReference type="InterPro" id="IPR001509">
    <property type="entry name" value="Epimerase_deHydtase"/>
</dbReference>
<dbReference type="PANTHER" id="PTHR43574">
    <property type="entry name" value="EPIMERASE-RELATED"/>
    <property type="match status" value="1"/>
</dbReference>
<feature type="domain" description="NAD-dependent epimerase/dehydratase" evidence="4">
    <location>
        <begin position="140"/>
        <end position="275"/>
    </location>
</feature>
<keyword evidence="6" id="KW-1185">Reference proteome</keyword>
<dbReference type="AlphaFoldDB" id="A0AAF1BBZ7"/>
<reference evidence="5" key="2">
    <citation type="submission" date="2022-03" db="EMBL/GenBank/DDBJ databases">
        <title>Draft title - Genomic analysis of global carrot germplasm unveils the trajectory of domestication and the origin of high carotenoid orange carrot.</title>
        <authorList>
            <person name="Iorizzo M."/>
            <person name="Ellison S."/>
            <person name="Senalik D."/>
            <person name="Macko-Podgorni A."/>
            <person name="Grzebelus D."/>
            <person name="Bostan H."/>
            <person name="Rolling W."/>
            <person name="Curaba J."/>
            <person name="Simon P."/>
        </authorList>
    </citation>
    <scope>NUCLEOTIDE SEQUENCE</scope>
    <source>
        <tissue evidence="5">Leaf</tissue>
    </source>
</reference>